<keyword evidence="1" id="KW-0805">Transcription regulation</keyword>
<evidence type="ECO:0000256" key="3">
    <source>
        <dbReference type="ARBA" id="ARBA00023163"/>
    </source>
</evidence>
<dbReference type="PANTHER" id="PTHR43537:SF5">
    <property type="entry name" value="UXU OPERON TRANSCRIPTIONAL REGULATOR"/>
    <property type="match status" value="1"/>
</dbReference>
<dbReference type="InterPro" id="IPR008920">
    <property type="entry name" value="TF_FadR/GntR_C"/>
</dbReference>
<dbReference type="SMART" id="SM00895">
    <property type="entry name" value="FCD"/>
    <property type="match status" value="1"/>
</dbReference>
<dbReference type="InterPro" id="IPR036390">
    <property type="entry name" value="WH_DNA-bd_sf"/>
</dbReference>
<dbReference type="GO" id="GO:0003677">
    <property type="term" value="F:DNA binding"/>
    <property type="evidence" value="ECO:0007669"/>
    <property type="project" value="UniProtKB-KW"/>
</dbReference>
<proteinExistence type="predicted"/>
<dbReference type="RefSeq" id="WP_085463372.1">
    <property type="nucleotide sequence ID" value="NZ_FXBL01000004.1"/>
</dbReference>
<dbReference type="OrthoDB" id="9788098at2"/>
<dbReference type="SUPFAM" id="SSF46785">
    <property type="entry name" value="Winged helix' DNA-binding domain"/>
    <property type="match status" value="1"/>
</dbReference>
<dbReference type="InterPro" id="IPR036388">
    <property type="entry name" value="WH-like_DNA-bd_sf"/>
</dbReference>
<keyword evidence="6" id="KW-1185">Reference proteome</keyword>
<dbReference type="EMBL" id="FXBL01000004">
    <property type="protein sequence ID" value="SMH32287.1"/>
    <property type="molecule type" value="Genomic_DNA"/>
</dbReference>
<dbReference type="Proteomes" id="UP000193083">
    <property type="component" value="Unassembled WGS sequence"/>
</dbReference>
<name>A0A1X7N4L5_9HYPH</name>
<dbReference type="SUPFAM" id="SSF48008">
    <property type="entry name" value="GntR ligand-binding domain-like"/>
    <property type="match status" value="1"/>
</dbReference>
<reference evidence="5 6" key="1">
    <citation type="submission" date="2017-04" db="EMBL/GenBank/DDBJ databases">
        <authorList>
            <person name="Afonso C.L."/>
            <person name="Miller P.J."/>
            <person name="Scott M.A."/>
            <person name="Spackman E."/>
            <person name="Goraichik I."/>
            <person name="Dimitrov K.M."/>
            <person name="Suarez D.L."/>
            <person name="Swayne D.E."/>
        </authorList>
    </citation>
    <scope>NUCLEOTIDE SEQUENCE [LARGE SCALE GENOMIC DNA]</scope>
    <source>
        <strain evidence="5 6">B5P</strain>
    </source>
</reference>
<evidence type="ECO:0000256" key="2">
    <source>
        <dbReference type="ARBA" id="ARBA00023125"/>
    </source>
</evidence>
<dbReference type="AlphaFoldDB" id="A0A1X7N4L5"/>
<dbReference type="Gene3D" id="1.20.120.530">
    <property type="entry name" value="GntR ligand-binding domain-like"/>
    <property type="match status" value="1"/>
</dbReference>
<evidence type="ECO:0000313" key="6">
    <source>
        <dbReference type="Proteomes" id="UP000193083"/>
    </source>
</evidence>
<dbReference type="Gene3D" id="1.10.10.10">
    <property type="entry name" value="Winged helix-like DNA-binding domain superfamily/Winged helix DNA-binding domain"/>
    <property type="match status" value="1"/>
</dbReference>
<dbReference type="CDD" id="cd07377">
    <property type="entry name" value="WHTH_GntR"/>
    <property type="match status" value="1"/>
</dbReference>
<dbReference type="GO" id="GO:0003700">
    <property type="term" value="F:DNA-binding transcription factor activity"/>
    <property type="evidence" value="ECO:0007669"/>
    <property type="project" value="InterPro"/>
</dbReference>
<gene>
    <name evidence="5" type="ORF">SAMN02982922_1271</name>
</gene>
<dbReference type="SMART" id="SM00345">
    <property type="entry name" value="HTH_GNTR"/>
    <property type="match status" value="1"/>
</dbReference>
<keyword evidence="2 5" id="KW-0238">DNA-binding</keyword>
<sequence>MYSFLQPLERTGRGSTTERVYGALRDAIVHRHLRPGEFVDKNLVCERLGVSRFPVSEALGQLARQGFVEVLPQRGTRVSRISLKDVRQNLLIRRALEAETVRELARRTPPPMARLDENIAAQRAALAAGDDTAYYNLDIEFHSILQQELGYPYVTATIDAARAGLDRVRRMLGSLHRMELTFEEHAAVVEAIRAGNSEGAADAMRRHLDNVDTLLASFASDNPDLFSR</sequence>
<feature type="domain" description="HTH gntR-type" evidence="4">
    <location>
        <begin position="14"/>
        <end position="81"/>
    </location>
</feature>
<dbReference type="PANTHER" id="PTHR43537">
    <property type="entry name" value="TRANSCRIPTIONAL REGULATOR, GNTR FAMILY"/>
    <property type="match status" value="1"/>
</dbReference>
<evidence type="ECO:0000256" key="1">
    <source>
        <dbReference type="ARBA" id="ARBA00023015"/>
    </source>
</evidence>
<dbReference type="PROSITE" id="PS50949">
    <property type="entry name" value="HTH_GNTR"/>
    <property type="match status" value="1"/>
</dbReference>
<accession>A0A1X7N4L5</accession>
<evidence type="ECO:0000259" key="4">
    <source>
        <dbReference type="PROSITE" id="PS50949"/>
    </source>
</evidence>
<keyword evidence="3" id="KW-0804">Transcription</keyword>
<protein>
    <submittedName>
        <fullName evidence="5">DNA-binding transcriptional regulator, GntR family</fullName>
    </submittedName>
</protein>
<organism evidence="5 6">
    <name type="scientific">Mesorhizobium australicum</name>
    <dbReference type="NCBI Taxonomy" id="536018"/>
    <lineage>
        <taxon>Bacteria</taxon>
        <taxon>Pseudomonadati</taxon>
        <taxon>Pseudomonadota</taxon>
        <taxon>Alphaproteobacteria</taxon>
        <taxon>Hyphomicrobiales</taxon>
        <taxon>Phyllobacteriaceae</taxon>
        <taxon>Mesorhizobium</taxon>
    </lineage>
</organism>
<dbReference type="InterPro" id="IPR011711">
    <property type="entry name" value="GntR_C"/>
</dbReference>
<evidence type="ECO:0000313" key="5">
    <source>
        <dbReference type="EMBL" id="SMH32287.1"/>
    </source>
</evidence>
<dbReference type="Pfam" id="PF07729">
    <property type="entry name" value="FCD"/>
    <property type="match status" value="1"/>
</dbReference>
<dbReference type="Pfam" id="PF00392">
    <property type="entry name" value="GntR"/>
    <property type="match status" value="1"/>
</dbReference>
<dbReference type="InterPro" id="IPR000524">
    <property type="entry name" value="Tscrpt_reg_HTH_GntR"/>
</dbReference>